<evidence type="ECO:0000256" key="1">
    <source>
        <dbReference type="ARBA" id="ARBA00022614"/>
    </source>
</evidence>
<keyword evidence="5" id="KW-1185">Reference proteome</keyword>
<keyword evidence="3" id="KW-0472">Membrane</keyword>
<dbReference type="Pfam" id="PF13855">
    <property type="entry name" value="LRR_8"/>
    <property type="match status" value="1"/>
</dbReference>
<dbReference type="PROSITE" id="PS51450">
    <property type="entry name" value="LRR"/>
    <property type="match status" value="1"/>
</dbReference>
<dbReference type="Gene3D" id="3.80.10.10">
    <property type="entry name" value="Ribonuclease Inhibitor"/>
    <property type="match status" value="1"/>
</dbReference>
<feature type="transmembrane region" description="Helical" evidence="3">
    <location>
        <begin position="42"/>
        <end position="65"/>
    </location>
</feature>
<feature type="transmembrane region" description="Helical" evidence="3">
    <location>
        <begin position="138"/>
        <end position="158"/>
    </location>
</feature>
<sequence>MTTSALLLQITSAGYLFLIISLLSIGLAKLWLVKKKKSGNGILFLVSILIWFALMLPGMISLTFFENGNTLIRAAIVLFWVLAAGLGWFYSRSKRTFSAISVMMSLFVGIGFLMLLGMMGGMGYFIYLRIFTHEKDDAPVWAVFLCIFFLAVLLLILLGKLFEGKSRKIDKTEYNNLQEALQFPELVFNLDLSGQNLSSFPTQIFNFPNLTELDLSNNQFTTLPTEIGKLKKLSKIRLTNNPLTDQERANLRRSLPQELELIFRN</sequence>
<keyword evidence="3" id="KW-0812">Transmembrane</keyword>
<evidence type="ECO:0000256" key="3">
    <source>
        <dbReference type="SAM" id="Phobius"/>
    </source>
</evidence>
<reference evidence="4 5" key="1">
    <citation type="journal article" date="1992" name="Int. J. Syst. Bacteriol.">
        <title>Sphingobacterium antarcticus sp. nov. a Psychrotrophic Bacterium from the Soils of Schirmacher Oasis, Antarctica.</title>
        <authorList>
            <person name="Shivaji S."/>
            <person name="Ray M.K."/>
            <person name="Rao N.S."/>
            <person name="Saiserr L."/>
            <person name="Jagannadham M.V."/>
            <person name="Kumar G.S."/>
            <person name="Reddy G."/>
            <person name="Bhargava P.M."/>
        </authorList>
    </citation>
    <scope>NUCLEOTIDE SEQUENCE [LARGE SCALE GENOMIC DNA]</scope>
    <source>
        <strain evidence="4 5">4BY</strain>
    </source>
</reference>
<dbReference type="EMBL" id="JNFF01000046">
    <property type="protein sequence ID" value="KEQ30300.1"/>
    <property type="molecule type" value="Genomic_DNA"/>
</dbReference>
<dbReference type="RefSeq" id="WP_051759814.1">
    <property type="nucleotide sequence ID" value="NZ_JNFF01000046.1"/>
</dbReference>
<feature type="transmembrane region" description="Helical" evidence="3">
    <location>
        <begin position="71"/>
        <end position="90"/>
    </location>
</feature>
<dbReference type="InterPro" id="IPR050216">
    <property type="entry name" value="LRR_domain-containing"/>
</dbReference>
<evidence type="ECO:0000313" key="5">
    <source>
        <dbReference type="Proteomes" id="UP000028007"/>
    </source>
</evidence>
<dbReference type="GO" id="GO:0005737">
    <property type="term" value="C:cytoplasm"/>
    <property type="evidence" value="ECO:0007669"/>
    <property type="project" value="TreeGrafter"/>
</dbReference>
<dbReference type="InterPro" id="IPR001611">
    <property type="entry name" value="Leu-rich_rpt"/>
</dbReference>
<dbReference type="PANTHER" id="PTHR48051:SF1">
    <property type="entry name" value="RAS SUPPRESSOR PROTEIN 1"/>
    <property type="match status" value="1"/>
</dbReference>
<dbReference type="eggNOG" id="COG4886">
    <property type="taxonomic scope" value="Bacteria"/>
</dbReference>
<dbReference type="PANTHER" id="PTHR48051">
    <property type="match status" value="1"/>
</dbReference>
<proteinExistence type="predicted"/>
<feature type="transmembrane region" description="Helical" evidence="3">
    <location>
        <begin position="102"/>
        <end position="126"/>
    </location>
</feature>
<dbReference type="AlphaFoldDB" id="A0A081PHX7"/>
<protein>
    <submittedName>
        <fullName evidence="4">Uncharacterized protein</fullName>
    </submittedName>
</protein>
<keyword evidence="3" id="KW-1133">Transmembrane helix</keyword>
<name>A0A081PHX7_9SPHI</name>
<comment type="caution">
    <text evidence="4">The sequence shown here is derived from an EMBL/GenBank/DDBJ whole genome shotgun (WGS) entry which is preliminary data.</text>
</comment>
<gene>
    <name evidence="4" type="ORF">N180_10120</name>
</gene>
<dbReference type="SMART" id="SM00369">
    <property type="entry name" value="LRR_TYP"/>
    <property type="match status" value="1"/>
</dbReference>
<accession>A0A081PHX7</accession>
<dbReference type="InterPro" id="IPR032675">
    <property type="entry name" value="LRR_dom_sf"/>
</dbReference>
<dbReference type="SUPFAM" id="SSF52058">
    <property type="entry name" value="L domain-like"/>
    <property type="match status" value="1"/>
</dbReference>
<evidence type="ECO:0000313" key="4">
    <source>
        <dbReference type="EMBL" id="KEQ30300.1"/>
    </source>
</evidence>
<evidence type="ECO:0000256" key="2">
    <source>
        <dbReference type="ARBA" id="ARBA00022737"/>
    </source>
</evidence>
<organism evidence="4 5">
    <name type="scientific">Pedobacter antarcticus 4BY</name>
    <dbReference type="NCBI Taxonomy" id="1358423"/>
    <lineage>
        <taxon>Bacteria</taxon>
        <taxon>Pseudomonadati</taxon>
        <taxon>Bacteroidota</taxon>
        <taxon>Sphingobacteriia</taxon>
        <taxon>Sphingobacteriales</taxon>
        <taxon>Sphingobacteriaceae</taxon>
        <taxon>Pedobacter</taxon>
    </lineage>
</organism>
<dbReference type="OrthoDB" id="1338229at2"/>
<dbReference type="Proteomes" id="UP000028007">
    <property type="component" value="Unassembled WGS sequence"/>
</dbReference>
<keyword evidence="2" id="KW-0677">Repeat</keyword>
<dbReference type="InterPro" id="IPR003591">
    <property type="entry name" value="Leu-rich_rpt_typical-subtyp"/>
</dbReference>
<feature type="transmembrane region" description="Helical" evidence="3">
    <location>
        <begin position="6"/>
        <end position="30"/>
    </location>
</feature>
<keyword evidence="1" id="KW-0433">Leucine-rich repeat</keyword>